<evidence type="ECO:0000259" key="3">
    <source>
        <dbReference type="Pfam" id="PF13205"/>
    </source>
</evidence>
<evidence type="ECO:0000313" key="4">
    <source>
        <dbReference type="EMBL" id="AKF04939.1"/>
    </source>
</evidence>
<dbReference type="Gene3D" id="2.60.40.1220">
    <property type="match status" value="1"/>
</dbReference>
<feature type="region of interest" description="Disordered" evidence="2">
    <location>
        <begin position="17"/>
        <end position="63"/>
    </location>
</feature>
<dbReference type="InterPro" id="IPR011048">
    <property type="entry name" value="Haem_d1_sf"/>
</dbReference>
<dbReference type="InterPro" id="IPR013211">
    <property type="entry name" value="LVIVD"/>
</dbReference>
<dbReference type="EMBL" id="CP011125">
    <property type="protein sequence ID" value="AKF04939.1"/>
    <property type="molecule type" value="Genomic_DNA"/>
</dbReference>
<name>A0A0F6SEC2_9BACT</name>
<sequence length="530" mass="55890">MALCALSILACGDDDAASTDAGAQAQDAGSDAGPPMRTPFCDPSAGAPGPYPAPDAFPAPRGPGVPAVTFEESALGAGCAFLDGGEWDVTDHHNLGVIYDGYLLMPIAPEFGGGGLAFFDLSDPCAPTRIGSGSSRQMRESHSIGFSSHGGRWAVVDGLRRALMRDAGGVQFWDVSDPTAPEAVSSLDLPGFLYPDAYARVTLSVFWQVPYVYVAGADNGVYVVDATNPRNPVLVRQVSFEPTLRAGHVQAIGNLLIVTAAEGPRTVLLDISDPEDPQPIPGGDFDALDENGRAREAYFTTATGGYVWYAKKEDGGGLMVMDIHDPTQPRYAGSYRSGGNGGYVFLHEHYAFVGESSVARIYDVSDLSNIRVVRELSLPGDLDTIVPLGNLALLSVDALPDGVDPNDQGSAIAPWRAEPDSNAPRVTWAWPQDGAEGLPPTSRFAVTFDEMIDVQSAWEGSVRLHRAGATPDEGRVAGVVSAQETIVTFSPFCPLERGEYVLEIPAGGVRDVSGNAVSEAFTATFRVGVP</sequence>
<dbReference type="Proteomes" id="UP000034883">
    <property type="component" value="Chromosome"/>
</dbReference>
<dbReference type="Pfam" id="PF08309">
    <property type="entry name" value="LVIVD"/>
    <property type="match status" value="2"/>
</dbReference>
<proteinExistence type="predicted"/>
<dbReference type="STRING" id="927083.DB32_002088"/>
<feature type="domain" description="SbsA Ig-like" evidence="3">
    <location>
        <begin position="420"/>
        <end position="526"/>
    </location>
</feature>
<dbReference type="AlphaFoldDB" id="A0A0F6SEC2"/>
<evidence type="ECO:0000256" key="1">
    <source>
        <dbReference type="ARBA" id="ARBA00022729"/>
    </source>
</evidence>
<accession>A0A0F6SEC2</accession>
<evidence type="ECO:0000256" key="2">
    <source>
        <dbReference type="SAM" id="MobiDB-lite"/>
    </source>
</evidence>
<organism evidence="4 5">
    <name type="scientific">Sandaracinus amylolyticus</name>
    <dbReference type="NCBI Taxonomy" id="927083"/>
    <lineage>
        <taxon>Bacteria</taxon>
        <taxon>Pseudomonadati</taxon>
        <taxon>Myxococcota</taxon>
        <taxon>Polyangia</taxon>
        <taxon>Polyangiales</taxon>
        <taxon>Sandaracinaceae</taxon>
        <taxon>Sandaracinus</taxon>
    </lineage>
</organism>
<reference evidence="4 5" key="1">
    <citation type="submission" date="2015-03" db="EMBL/GenBank/DDBJ databases">
        <title>Genome assembly of Sandaracinus amylolyticus DSM 53668.</title>
        <authorList>
            <person name="Sharma G."/>
            <person name="Subramanian S."/>
        </authorList>
    </citation>
    <scope>NUCLEOTIDE SEQUENCE [LARGE SCALE GENOMIC DNA]</scope>
    <source>
        <strain evidence="4 5">DSM 53668</strain>
    </source>
</reference>
<keyword evidence="1" id="KW-0732">Signal</keyword>
<dbReference type="SUPFAM" id="SSF51004">
    <property type="entry name" value="C-terminal (heme d1) domain of cytochrome cd1-nitrite reductase"/>
    <property type="match status" value="1"/>
</dbReference>
<protein>
    <recommendedName>
        <fullName evidence="3">SbsA Ig-like domain-containing protein</fullName>
    </recommendedName>
</protein>
<feature type="compositionally biased region" description="Low complexity" evidence="2">
    <location>
        <begin position="18"/>
        <end position="33"/>
    </location>
</feature>
<gene>
    <name evidence="4" type="ORF">DB32_002088</name>
</gene>
<feature type="compositionally biased region" description="Pro residues" evidence="2">
    <location>
        <begin position="49"/>
        <end position="63"/>
    </location>
</feature>
<dbReference type="Pfam" id="PF13205">
    <property type="entry name" value="Big_5"/>
    <property type="match status" value="1"/>
</dbReference>
<keyword evidence="5" id="KW-1185">Reference proteome</keyword>
<dbReference type="InterPro" id="IPR032812">
    <property type="entry name" value="SbsA_Ig"/>
</dbReference>
<dbReference type="KEGG" id="samy:DB32_002088"/>
<evidence type="ECO:0000313" key="5">
    <source>
        <dbReference type="Proteomes" id="UP000034883"/>
    </source>
</evidence>
<dbReference type="InterPro" id="IPR014755">
    <property type="entry name" value="Cu-Rt/internalin_Ig-like"/>
</dbReference>